<dbReference type="Pfam" id="PF07654">
    <property type="entry name" value="C1-set"/>
    <property type="match status" value="1"/>
</dbReference>
<dbReference type="InterPro" id="IPR003597">
    <property type="entry name" value="Ig_C1-set"/>
</dbReference>
<dbReference type="SUPFAM" id="SSF54452">
    <property type="entry name" value="MHC antigen-recognition domain"/>
    <property type="match status" value="1"/>
</dbReference>
<dbReference type="PROSITE" id="PS00290">
    <property type="entry name" value="IG_MHC"/>
    <property type="match status" value="1"/>
</dbReference>
<protein>
    <submittedName>
        <fullName evidence="13">DLA class II histocompatibility antigen, DR-1 beta chain-like</fullName>
    </submittedName>
</protein>
<keyword evidence="2 10" id="KW-0812">Transmembrane</keyword>
<evidence type="ECO:0000256" key="9">
    <source>
        <dbReference type="ARBA" id="ARBA00023182"/>
    </source>
</evidence>
<dbReference type="InParanoid" id="A0A6P5JQ21"/>
<dbReference type="GO" id="GO:0002504">
    <property type="term" value="P:antigen processing and presentation of peptide or polysaccharide antigen via MHC class II"/>
    <property type="evidence" value="ECO:0007669"/>
    <property type="project" value="UniProtKB-KW"/>
</dbReference>
<evidence type="ECO:0000256" key="1">
    <source>
        <dbReference type="ARBA" id="ARBA00004479"/>
    </source>
</evidence>
<evidence type="ECO:0000313" key="13">
    <source>
        <dbReference type="RefSeq" id="XP_020836382.1"/>
    </source>
</evidence>
<dbReference type="RefSeq" id="XP_020836382.1">
    <property type="nucleotide sequence ID" value="XM_020980723.1"/>
</dbReference>
<dbReference type="Gene3D" id="2.60.40.10">
    <property type="entry name" value="Immunoglobulins"/>
    <property type="match status" value="1"/>
</dbReference>
<evidence type="ECO:0000256" key="4">
    <source>
        <dbReference type="ARBA" id="ARBA00022989"/>
    </source>
</evidence>
<evidence type="ECO:0000256" key="10">
    <source>
        <dbReference type="SAM" id="Phobius"/>
    </source>
</evidence>
<proteinExistence type="predicted"/>
<dbReference type="InterPro" id="IPR003006">
    <property type="entry name" value="Ig/MHC_CS"/>
</dbReference>
<dbReference type="Pfam" id="PF00969">
    <property type="entry name" value="MHC_II_beta"/>
    <property type="match status" value="1"/>
</dbReference>
<evidence type="ECO:0000259" key="11">
    <source>
        <dbReference type="PROSITE" id="PS50835"/>
    </source>
</evidence>
<evidence type="ECO:0000256" key="2">
    <source>
        <dbReference type="ARBA" id="ARBA00022692"/>
    </source>
</evidence>
<dbReference type="SMART" id="SM00921">
    <property type="entry name" value="MHC_II_beta"/>
    <property type="match status" value="1"/>
</dbReference>
<keyword evidence="7" id="KW-1015">Disulfide bond</keyword>
<evidence type="ECO:0000256" key="7">
    <source>
        <dbReference type="ARBA" id="ARBA00023157"/>
    </source>
</evidence>
<name>A0A6P5JQ21_PHACI</name>
<reference evidence="13" key="1">
    <citation type="submission" date="2025-08" db="UniProtKB">
        <authorList>
            <consortium name="RefSeq"/>
        </authorList>
    </citation>
    <scope>IDENTIFICATION</scope>
    <source>
        <tissue evidence="13">Spleen</tissue>
    </source>
</reference>
<dbReference type="PANTHER" id="PTHR19944">
    <property type="entry name" value="MHC CLASS II-RELATED"/>
    <property type="match status" value="1"/>
</dbReference>
<keyword evidence="3" id="KW-0391">Immunity</keyword>
<dbReference type="Proteomes" id="UP000515140">
    <property type="component" value="Unplaced"/>
</dbReference>
<dbReference type="Gene3D" id="3.10.320.10">
    <property type="entry name" value="Class II Histocompatibility Antigen, M Beta Chain, Chain B, domain 1"/>
    <property type="match status" value="1"/>
</dbReference>
<evidence type="ECO:0000256" key="3">
    <source>
        <dbReference type="ARBA" id="ARBA00022859"/>
    </source>
</evidence>
<keyword evidence="6 10" id="KW-0472">Membrane</keyword>
<dbReference type="KEGG" id="pcw:110204537"/>
<gene>
    <name evidence="13" type="primary">LOC110204537</name>
</gene>
<dbReference type="InterPro" id="IPR000353">
    <property type="entry name" value="MHC_II_b_N"/>
</dbReference>
<dbReference type="FunFam" id="3.10.320.10:FF:000001">
    <property type="entry name" value="HLA class II histocompatibility antigen, DRB1-1 beta chain"/>
    <property type="match status" value="1"/>
</dbReference>
<dbReference type="PROSITE" id="PS50835">
    <property type="entry name" value="IG_LIKE"/>
    <property type="match status" value="1"/>
</dbReference>
<dbReference type="InterPro" id="IPR013783">
    <property type="entry name" value="Ig-like_fold"/>
</dbReference>
<dbReference type="InterPro" id="IPR014745">
    <property type="entry name" value="MHC_II_a/b_N"/>
</dbReference>
<accession>A0A6P5JQ21</accession>
<evidence type="ECO:0000313" key="12">
    <source>
        <dbReference type="Proteomes" id="UP000515140"/>
    </source>
</evidence>
<dbReference type="GO" id="GO:0042613">
    <property type="term" value="C:MHC class II protein complex"/>
    <property type="evidence" value="ECO:0007669"/>
    <property type="project" value="UniProtKB-KW"/>
</dbReference>
<keyword evidence="4 10" id="KW-1133">Transmembrane helix</keyword>
<organism evidence="12 13">
    <name type="scientific">Phascolarctos cinereus</name>
    <name type="common">Koala</name>
    <dbReference type="NCBI Taxonomy" id="38626"/>
    <lineage>
        <taxon>Eukaryota</taxon>
        <taxon>Metazoa</taxon>
        <taxon>Chordata</taxon>
        <taxon>Craniata</taxon>
        <taxon>Vertebrata</taxon>
        <taxon>Euteleostomi</taxon>
        <taxon>Mammalia</taxon>
        <taxon>Metatheria</taxon>
        <taxon>Diprotodontia</taxon>
        <taxon>Phascolarctidae</taxon>
        <taxon>Phascolarctos</taxon>
    </lineage>
</organism>
<dbReference type="FunFam" id="2.60.40.10:FF:000116">
    <property type="entry name" value="HLA class II histocompatibility antigen, DRB1-1 beta chain"/>
    <property type="match status" value="1"/>
</dbReference>
<dbReference type="SUPFAM" id="SSF48726">
    <property type="entry name" value="Immunoglobulin"/>
    <property type="match status" value="1"/>
</dbReference>
<dbReference type="SMART" id="SM00407">
    <property type="entry name" value="IGc1"/>
    <property type="match status" value="1"/>
</dbReference>
<evidence type="ECO:0000256" key="8">
    <source>
        <dbReference type="ARBA" id="ARBA00023180"/>
    </source>
</evidence>
<keyword evidence="12" id="KW-1185">Reference proteome</keyword>
<comment type="subcellular location">
    <subcellularLocation>
        <location evidence="1">Membrane</location>
        <topology evidence="1">Single-pass type I membrane protein</topology>
    </subcellularLocation>
</comment>
<dbReference type="InterPro" id="IPR036179">
    <property type="entry name" value="Ig-like_dom_sf"/>
</dbReference>
<dbReference type="InterPro" id="IPR007110">
    <property type="entry name" value="Ig-like_dom"/>
</dbReference>
<keyword evidence="9" id="KW-0491">MHC II</keyword>
<feature type="transmembrane region" description="Helical" evidence="10">
    <location>
        <begin position="206"/>
        <end position="227"/>
    </location>
</feature>
<dbReference type="PANTHER" id="PTHR19944:SF99">
    <property type="entry name" value="HLA CLASS II HISTOCOMPATIBILITY ANTIGEN, DRB1 BETA CHAIN"/>
    <property type="match status" value="1"/>
</dbReference>
<dbReference type="GeneID" id="110204537"/>
<dbReference type="InterPro" id="IPR050160">
    <property type="entry name" value="MHC/Immunoglobulin"/>
</dbReference>
<dbReference type="AlphaFoldDB" id="A0A6P5JQ21"/>
<keyword evidence="8" id="KW-0325">Glycoprotein</keyword>
<evidence type="ECO:0000256" key="5">
    <source>
        <dbReference type="ARBA" id="ARBA00023130"/>
    </source>
</evidence>
<feature type="domain" description="Ig-like" evidence="11">
    <location>
        <begin position="104"/>
        <end position="192"/>
    </location>
</feature>
<dbReference type="InterPro" id="IPR011162">
    <property type="entry name" value="MHC_I/II-like_Ag-recog"/>
</dbReference>
<sequence>MRRKGSRMGHVLVEHFTEHEAECYFENGTERVRLVERHIHNREEYARFDSDVGEFVAVTELGRPDAAYWNSQKEILEAERARWTLVQAQLRVSEPFLVRRSVEPEVIVYPSKMAPLGHHNLLVCSVSGFYPGDIEVRWFLNGQEETAGVVSTGLISNGDWTYQLLVMLEMTPKRGDVYTCQVEHSSLQKPVVLDWKAQSESAQSKMLSGVGGLVLGLIFFGVGLFVYKRSQKGNQGSQPTGLLS</sequence>
<keyword evidence="5" id="KW-1064">Adaptive immunity</keyword>
<dbReference type="GO" id="GO:0002250">
    <property type="term" value="P:adaptive immune response"/>
    <property type="evidence" value="ECO:0007669"/>
    <property type="project" value="UniProtKB-KW"/>
</dbReference>
<evidence type="ECO:0000256" key="6">
    <source>
        <dbReference type="ARBA" id="ARBA00023136"/>
    </source>
</evidence>